<feature type="transmembrane region" description="Helical" evidence="1">
    <location>
        <begin position="306"/>
        <end position="327"/>
    </location>
</feature>
<keyword evidence="1" id="KW-0812">Transmembrane</keyword>
<organism evidence="2 3">
    <name type="scientific">Corynebacterium poyangense</name>
    <dbReference type="NCBI Taxonomy" id="2684405"/>
    <lineage>
        <taxon>Bacteria</taxon>
        <taxon>Bacillati</taxon>
        <taxon>Actinomycetota</taxon>
        <taxon>Actinomycetes</taxon>
        <taxon>Mycobacteriales</taxon>
        <taxon>Corynebacteriaceae</taxon>
        <taxon>Corynebacterium</taxon>
    </lineage>
</organism>
<name>A0A7H0SLL3_9CORY</name>
<keyword evidence="3" id="KW-1185">Reference proteome</keyword>
<keyword evidence="1" id="KW-0472">Membrane</keyword>
<dbReference type="InterPro" id="IPR023908">
    <property type="entry name" value="xxxLxxG_rpt"/>
</dbReference>
<feature type="transmembrane region" description="Helical" evidence="1">
    <location>
        <begin position="339"/>
        <end position="360"/>
    </location>
</feature>
<sequence>MNSARSRLFPALLALALIIPLAVGAILGLKPANSWSGSGAPVDDSATPAMNGIDPAALVSARQAAGSANTQAGLLKKGTDQLKDGTQQLRDNAGKLGDGVNQAADGSQRLSQGMVEIQAGTGQLGQGATELANGIDQIVNQITGLEALRGQMLTAVDQADEELKTSIDPRSKKMRDELAGFREQIQNFQIDDNTKAQINRAQSGSRELANQLNVPGYAYHDGIYSATKGAQQLASGLGELQNGVGQAVDGVNKIDDGAGQVQNMAGQNQGRIQAVQRALPITPTVAAEEAAAAGEKPGPMLNPVHALLIAVLMGVGGVGLAFITTAAEGLSKRQQWVRRGLGGVALVLIGVVLCAILGGNLGVGELLLAGVGCALGLSTAMLLTQVAIRLLGARGAAVGAALVLLAEVAVVGYVWANSLNSEGHGVWNVIANLMPMNYTTMAISSAGNQGSVNAIVLSLGLLVVLSIIAGAIVFLSSKKEIEDYREWDSASVGRHAAGA</sequence>
<gene>
    <name evidence="2" type="ORF">GP475_01425</name>
</gene>
<dbReference type="NCBIfam" id="TIGR03057">
    <property type="entry name" value="xxxLxxG_by_4"/>
    <property type="match status" value="2"/>
</dbReference>
<dbReference type="KEGG" id="cpoy:GP475_01425"/>
<proteinExistence type="predicted"/>
<protein>
    <recommendedName>
        <fullName evidence="4">X-X-X-Leu-X-X-Gly heptad repeat-containing protein</fullName>
    </recommendedName>
</protein>
<feature type="transmembrane region" description="Helical" evidence="1">
    <location>
        <begin position="396"/>
        <end position="416"/>
    </location>
</feature>
<dbReference type="RefSeq" id="WP_187974894.1">
    <property type="nucleotide sequence ID" value="NZ_CP046884.1"/>
</dbReference>
<keyword evidence="1" id="KW-1133">Transmembrane helix</keyword>
<dbReference type="Gene3D" id="1.10.287.950">
    <property type="entry name" value="Methyl-accepting chemotaxis protein"/>
    <property type="match status" value="1"/>
</dbReference>
<dbReference type="AlphaFoldDB" id="A0A7H0SLL3"/>
<dbReference type="EMBL" id="CP046884">
    <property type="protein sequence ID" value="QNQ89438.1"/>
    <property type="molecule type" value="Genomic_DNA"/>
</dbReference>
<evidence type="ECO:0000313" key="2">
    <source>
        <dbReference type="EMBL" id="QNQ89438.1"/>
    </source>
</evidence>
<evidence type="ECO:0000313" key="3">
    <source>
        <dbReference type="Proteomes" id="UP000516320"/>
    </source>
</evidence>
<reference evidence="2 3" key="1">
    <citation type="submission" date="2019-12" db="EMBL/GenBank/DDBJ databases">
        <title>Corynebacterium sp. nov., isolated from feces of the Anser Albifrons in China.</title>
        <authorList>
            <person name="Liu Q."/>
        </authorList>
    </citation>
    <scope>NUCLEOTIDE SEQUENCE [LARGE SCALE GENOMIC DNA]</scope>
    <source>
        <strain evidence="2 3">4H37-19</strain>
    </source>
</reference>
<dbReference type="Proteomes" id="UP000516320">
    <property type="component" value="Chromosome"/>
</dbReference>
<evidence type="ECO:0000256" key="1">
    <source>
        <dbReference type="SAM" id="Phobius"/>
    </source>
</evidence>
<evidence type="ECO:0008006" key="4">
    <source>
        <dbReference type="Google" id="ProtNLM"/>
    </source>
</evidence>
<feature type="transmembrane region" description="Helical" evidence="1">
    <location>
        <begin position="366"/>
        <end position="384"/>
    </location>
</feature>
<feature type="transmembrane region" description="Helical" evidence="1">
    <location>
        <begin position="454"/>
        <end position="475"/>
    </location>
</feature>
<accession>A0A7H0SLL3</accession>